<evidence type="ECO:0000256" key="6">
    <source>
        <dbReference type="ARBA" id="ARBA00022683"/>
    </source>
</evidence>
<dbReference type="InterPro" id="IPR050558">
    <property type="entry name" value="PTS_Sugar-Specific_Components"/>
</dbReference>
<dbReference type="SUPFAM" id="SSF55604">
    <property type="entry name" value="Glucose permease domain IIB"/>
    <property type="match status" value="1"/>
</dbReference>
<dbReference type="NCBIfam" id="TIGR00826">
    <property type="entry name" value="EIIB_glc"/>
    <property type="match status" value="1"/>
</dbReference>
<dbReference type="GO" id="GO:0005886">
    <property type="term" value="C:plasma membrane"/>
    <property type="evidence" value="ECO:0007669"/>
    <property type="project" value="UniProtKB-SubCell"/>
</dbReference>
<organism evidence="13">
    <name type="scientific">Lacrimispora sp. BS-2</name>
    <dbReference type="NCBI Taxonomy" id="3151850"/>
    <lineage>
        <taxon>Bacteria</taxon>
        <taxon>Bacillati</taxon>
        <taxon>Bacillota</taxon>
        <taxon>Clostridia</taxon>
        <taxon>Lachnospirales</taxon>
        <taxon>Lachnospiraceae</taxon>
        <taxon>Lacrimispora</taxon>
    </lineage>
</organism>
<feature type="active site" description="Phosphocysteine intermediate; for EIIB activity" evidence="11">
    <location>
        <position position="28"/>
    </location>
</feature>
<dbReference type="AlphaFoldDB" id="A0AAU7PLJ6"/>
<evidence type="ECO:0000256" key="8">
    <source>
        <dbReference type="ARBA" id="ARBA00022777"/>
    </source>
</evidence>
<keyword evidence="10" id="KW-0472">Membrane</keyword>
<dbReference type="RefSeq" id="WP_349945126.1">
    <property type="nucleotide sequence ID" value="NZ_CP157940.1"/>
</dbReference>
<dbReference type="FunFam" id="3.30.1360.60:FF:000001">
    <property type="entry name" value="PTS system glucose-specific IIBC component PtsG"/>
    <property type="match status" value="1"/>
</dbReference>
<keyword evidence="3" id="KW-1003">Cell membrane</keyword>
<dbReference type="InterPro" id="IPR001996">
    <property type="entry name" value="PTS_IIB_1"/>
</dbReference>
<dbReference type="PROSITE" id="PS51098">
    <property type="entry name" value="PTS_EIIB_TYPE_1"/>
    <property type="match status" value="1"/>
</dbReference>
<evidence type="ECO:0000256" key="1">
    <source>
        <dbReference type="ARBA" id="ARBA00004651"/>
    </source>
</evidence>
<keyword evidence="6" id="KW-0598">Phosphotransferase system</keyword>
<dbReference type="PANTHER" id="PTHR30175">
    <property type="entry name" value="PHOSPHOTRANSFERASE SYSTEM TRANSPORT PROTEIN"/>
    <property type="match status" value="1"/>
</dbReference>
<dbReference type="PANTHER" id="PTHR30175:SF1">
    <property type="entry name" value="PTS SYSTEM ARBUTIN-, CELLOBIOSE-, AND SALICIN-SPECIFIC EIIBC COMPONENT-RELATED"/>
    <property type="match status" value="1"/>
</dbReference>
<evidence type="ECO:0000259" key="12">
    <source>
        <dbReference type="PROSITE" id="PS51098"/>
    </source>
</evidence>
<keyword evidence="4" id="KW-0762">Sugar transport</keyword>
<dbReference type="PROSITE" id="PS01035">
    <property type="entry name" value="PTS_EIIB_TYPE_1_CYS"/>
    <property type="match status" value="1"/>
</dbReference>
<gene>
    <name evidence="13" type="ORF">ABFV83_15630</name>
</gene>
<comment type="subcellular location">
    <subcellularLocation>
        <location evidence="1">Cell membrane</location>
        <topology evidence="1">Multi-pass membrane protein</topology>
    </subcellularLocation>
</comment>
<dbReference type="EMBL" id="CP157940">
    <property type="protein sequence ID" value="XBS53242.1"/>
    <property type="molecule type" value="Genomic_DNA"/>
</dbReference>
<evidence type="ECO:0000256" key="7">
    <source>
        <dbReference type="ARBA" id="ARBA00022692"/>
    </source>
</evidence>
<dbReference type="InterPro" id="IPR018113">
    <property type="entry name" value="PTrfase_EIIB_Cys"/>
</dbReference>
<dbReference type="GO" id="GO:0090589">
    <property type="term" value="F:protein-phosphocysteine-trehalose phosphotransferase system transporter activity"/>
    <property type="evidence" value="ECO:0007669"/>
    <property type="project" value="TreeGrafter"/>
</dbReference>
<dbReference type="EC" id="2.7.1.-" evidence="13"/>
<dbReference type="GO" id="GO:0015771">
    <property type="term" value="P:trehalose transport"/>
    <property type="evidence" value="ECO:0007669"/>
    <property type="project" value="TreeGrafter"/>
</dbReference>
<dbReference type="GO" id="GO:0009401">
    <property type="term" value="P:phosphoenolpyruvate-dependent sugar phosphotransferase system"/>
    <property type="evidence" value="ECO:0007669"/>
    <property type="project" value="UniProtKB-KW"/>
</dbReference>
<proteinExistence type="predicted"/>
<accession>A0AAU7PLJ6</accession>
<dbReference type="InterPro" id="IPR036878">
    <property type="entry name" value="Glu_permease_IIB"/>
</dbReference>
<evidence type="ECO:0000256" key="5">
    <source>
        <dbReference type="ARBA" id="ARBA00022679"/>
    </source>
</evidence>
<reference evidence="13" key="1">
    <citation type="submission" date="2024-06" db="EMBL/GenBank/DDBJ databases">
        <title>Lacrimispora cavernae sp. nov., a novel anaerobe isolated from bat guano pile inside a cave.</title>
        <authorList>
            <person name="Miller S.L."/>
            <person name="Lu N."/>
            <person name="King J."/>
            <person name="Sankaranarayanan K."/>
            <person name="Lawson P.A."/>
        </authorList>
    </citation>
    <scope>NUCLEOTIDE SEQUENCE</scope>
    <source>
        <strain evidence="13">BS-2</strain>
    </source>
</reference>
<keyword evidence="9" id="KW-1133">Transmembrane helix</keyword>
<evidence type="ECO:0000256" key="4">
    <source>
        <dbReference type="ARBA" id="ARBA00022597"/>
    </source>
</evidence>
<keyword evidence="2" id="KW-0813">Transport</keyword>
<evidence type="ECO:0000256" key="3">
    <source>
        <dbReference type="ARBA" id="ARBA00022475"/>
    </source>
</evidence>
<keyword evidence="8" id="KW-0418">Kinase</keyword>
<sequence length="142" mass="15663">MARDYAVVSKAIVEHIEGMHNISSLTHCMTRLRFVLKDESKANEAAVKAIDGVMGVVRQGGQLQVIIGNHVGTAYQEVLKLGDFGEESKVARGEKKEPLTLKEIGNNMLDAIVGTMSPLIPAICMTLILSYRLPIRQDIIFW</sequence>
<evidence type="ECO:0000313" key="13">
    <source>
        <dbReference type="EMBL" id="XBS53242.1"/>
    </source>
</evidence>
<keyword evidence="7" id="KW-0812">Transmembrane</keyword>
<dbReference type="GO" id="GO:0016301">
    <property type="term" value="F:kinase activity"/>
    <property type="evidence" value="ECO:0007669"/>
    <property type="project" value="UniProtKB-KW"/>
</dbReference>
<protein>
    <submittedName>
        <fullName evidence="13">Glucose PTS transporter subunit EIIB</fullName>
        <ecNumber evidence="13">2.7.1.-</ecNumber>
    </submittedName>
</protein>
<dbReference type="CDD" id="cd00212">
    <property type="entry name" value="PTS_IIB_glc"/>
    <property type="match status" value="1"/>
</dbReference>
<dbReference type="GO" id="GO:0008982">
    <property type="term" value="F:protein-N(PI)-phosphohistidine-sugar phosphotransferase activity"/>
    <property type="evidence" value="ECO:0007669"/>
    <property type="project" value="InterPro"/>
</dbReference>
<dbReference type="Pfam" id="PF00367">
    <property type="entry name" value="PTS_EIIB"/>
    <property type="match status" value="1"/>
</dbReference>
<keyword evidence="5 13" id="KW-0808">Transferase</keyword>
<evidence type="ECO:0000256" key="9">
    <source>
        <dbReference type="ARBA" id="ARBA00022989"/>
    </source>
</evidence>
<evidence type="ECO:0000256" key="2">
    <source>
        <dbReference type="ARBA" id="ARBA00022448"/>
    </source>
</evidence>
<name>A0AAU7PLJ6_9FIRM</name>
<evidence type="ECO:0000256" key="10">
    <source>
        <dbReference type="ARBA" id="ARBA00023136"/>
    </source>
</evidence>
<feature type="domain" description="PTS EIIB type-1" evidence="12">
    <location>
        <begin position="6"/>
        <end position="88"/>
    </location>
</feature>
<dbReference type="Gene3D" id="3.30.1360.60">
    <property type="entry name" value="Glucose permease domain IIB"/>
    <property type="match status" value="1"/>
</dbReference>
<evidence type="ECO:0000256" key="11">
    <source>
        <dbReference type="PROSITE-ProRule" id="PRU00421"/>
    </source>
</evidence>